<dbReference type="GO" id="GO:0004553">
    <property type="term" value="F:hydrolase activity, hydrolyzing O-glycosyl compounds"/>
    <property type="evidence" value="ECO:0007669"/>
    <property type="project" value="InterPro"/>
</dbReference>
<dbReference type="SUPFAM" id="SSF49899">
    <property type="entry name" value="Concanavalin A-like lectins/glucanases"/>
    <property type="match status" value="1"/>
</dbReference>
<dbReference type="PANTHER" id="PTHR10963:SF55">
    <property type="entry name" value="GLYCOSIDE HYDROLASE FAMILY 16 PROTEIN"/>
    <property type="match status" value="1"/>
</dbReference>
<gene>
    <name evidence="3" type="ORF">EVB02_02465</name>
</gene>
<organism evidence="3 4">
    <name type="scientific">SAR92 clade bacterium</name>
    <dbReference type="NCBI Taxonomy" id="2315479"/>
    <lineage>
        <taxon>Bacteria</taxon>
        <taxon>Pseudomonadati</taxon>
        <taxon>Pseudomonadota</taxon>
        <taxon>Gammaproteobacteria</taxon>
        <taxon>Cellvibrionales</taxon>
        <taxon>Porticoccaceae</taxon>
        <taxon>SAR92 clade</taxon>
    </lineage>
</organism>
<dbReference type="Proteomes" id="UP000318148">
    <property type="component" value="Unassembled WGS sequence"/>
</dbReference>
<evidence type="ECO:0000259" key="2">
    <source>
        <dbReference type="PROSITE" id="PS51762"/>
    </source>
</evidence>
<dbReference type="AlphaFoldDB" id="A0A520LLU2"/>
<evidence type="ECO:0000256" key="1">
    <source>
        <dbReference type="ARBA" id="ARBA00006865"/>
    </source>
</evidence>
<dbReference type="EMBL" id="SHBO01000024">
    <property type="protein sequence ID" value="RZO06569.1"/>
    <property type="molecule type" value="Genomic_DNA"/>
</dbReference>
<reference evidence="3 4" key="1">
    <citation type="submission" date="2019-02" db="EMBL/GenBank/DDBJ databases">
        <title>Prokaryotic population dynamics and viral predation in marine succession experiment using metagenomics: the confinement effect.</title>
        <authorList>
            <person name="Haro-Moreno J.M."/>
            <person name="Rodriguez-Valera F."/>
            <person name="Lopez-Perez M."/>
        </authorList>
    </citation>
    <scope>NUCLEOTIDE SEQUENCE [LARGE SCALE GENOMIC DNA]</scope>
    <source>
        <strain evidence="3">MED-G169</strain>
    </source>
</reference>
<feature type="domain" description="GH16" evidence="2">
    <location>
        <begin position="46"/>
        <end position="300"/>
    </location>
</feature>
<comment type="caution">
    <text evidence="3">The sequence shown here is derived from an EMBL/GenBank/DDBJ whole genome shotgun (WGS) entry which is preliminary data.</text>
</comment>
<accession>A0A520LLU2</accession>
<keyword evidence="3" id="KW-0378">Hydrolase</keyword>
<proteinExistence type="inferred from homology"/>
<name>A0A520LLU2_9GAMM</name>
<evidence type="ECO:0000313" key="3">
    <source>
        <dbReference type="EMBL" id="RZO06569.1"/>
    </source>
</evidence>
<sequence length="300" mass="34019">MDTGIVIWASQYTDTVFQIDNIRWEDTDGGEEPEDPVGGDDGWVVPDYSGYASPTTYDGYELVWSDDFNDSEINTDNWGFDIGGSGWGNNESQFYTNRNAYTKDGMLIIRAEEEDYAGNSYTSTRLKTQGKQNFVYGRIDIRARLPEGQGIWPALWMLGKNFSEVSWPKSGEIDIMEMIGGNNRERTVHGTAHWNNGGINADYSPAYYGGSKTKTDGNTLADQFHVFSIVWTSDSIIWYLDNVQYHIMALNNSADLAPFRKEFFFIFNVAVGGNWPGYPNNSTVFPQRMVVDYVRVFQEN</sequence>
<protein>
    <submittedName>
        <fullName evidence="3">Glycoside hydrolase family 16 protein</fullName>
    </submittedName>
</protein>
<dbReference type="CDD" id="cd08023">
    <property type="entry name" value="GH16_laminarinase_like"/>
    <property type="match status" value="1"/>
</dbReference>
<dbReference type="PANTHER" id="PTHR10963">
    <property type="entry name" value="GLYCOSYL HYDROLASE-RELATED"/>
    <property type="match status" value="1"/>
</dbReference>
<comment type="similarity">
    <text evidence="1">Belongs to the glycosyl hydrolase 16 family.</text>
</comment>
<dbReference type="InterPro" id="IPR013320">
    <property type="entry name" value="ConA-like_dom_sf"/>
</dbReference>
<evidence type="ECO:0000313" key="4">
    <source>
        <dbReference type="Proteomes" id="UP000318148"/>
    </source>
</evidence>
<dbReference type="Gene3D" id="2.60.120.200">
    <property type="match status" value="1"/>
</dbReference>
<dbReference type="PROSITE" id="PS51762">
    <property type="entry name" value="GH16_2"/>
    <property type="match status" value="1"/>
</dbReference>
<dbReference type="GO" id="GO:0005975">
    <property type="term" value="P:carbohydrate metabolic process"/>
    <property type="evidence" value="ECO:0007669"/>
    <property type="project" value="InterPro"/>
</dbReference>
<dbReference type="InterPro" id="IPR000757">
    <property type="entry name" value="Beta-glucanase-like"/>
</dbReference>
<dbReference type="InterPro" id="IPR050546">
    <property type="entry name" value="Glycosyl_Hydrlase_16"/>
</dbReference>
<dbReference type="Pfam" id="PF00722">
    <property type="entry name" value="Glyco_hydro_16"/>
    <property type="match status" value="1"/>
</dbReference>